<evidence type="ECO:0000256" key="5">
    <source>
        <dbReference type="SAM" id="MobiDB-lite"/>
    </source>
</evidence>
<protein>
    <recommendedName>
        <fullName evidence="4">Dihydrolipoamide acetyltransferase component of pyruvate dehydrogenase complex</fullName>
        <ecNumber evidence="4">2.3.1.-</ecNumber>
    </recommendedName>
</protein>
<dbReference type="OMA" id="RAMAQNM"/>
<dbReference type="InterPro" id="IPR011053">
    <property type="entry name" value="Single_hybrid_motif"/>
</dbReference>
<dbReference type="InterPro" id="IPR001078">
    <property type="entry name" value="2-oxoacid_DH_actylTfrase"/>
</dbReference>
<reference evidence="8 9" key="1">
    <citation type="journal article" date="2014" name="Nat. Commun.">
        <title>Klebsormidium flaccidum genome reveals primary factors for plant terrestrial adaptation.</title>
        <authorList>
            <person name="Hori K."/>
            <person name="Maruyama F."/>
            <person name="Fujisawa T."/>
            <person name="Togashi T."/>
            <person name="Yamamoto N."/>
            <person name="Seo M."/>
            <person name="Sato S."/>
            <person name="Yamada T."/>
            <person name="Mori H."/>
            <person name="Tajima N."/>
            <person name="Moriyama T."/>
            <person name="Ikeuchi M."/>
            <person name="Watanabe M."/>
            <person name="Wada H."/>
            <person name="Kobayashi K."/>
            <person name="Saito M."/>
            <person name="Masuda T."/>
            <person name="Sasaki-Sekimoto Y."/>
            <person name="Mashiguchi K."/>
            <person name="Awai K."/>
            <person name="Shimojima M."/>
            <person name="Masuda S."/>
            <person name="Iwai M."/>
            <person name="Nobusawa T."/>
            <person name="Narise T."/>
            <person name="Kondo S."/>
            <person name="Saito H."/>
            <person name="Sato R."/>
            <person name="Murakawa M."/>
            <person name="Ihara Y."/>
            <person name="Oshima-Yamada Y."/>
            <person name="Ohtaka K."/>
            <person name="Satoh M."/>
            <person name="Sonobe K."/>
            <person name="Ishii M."/>
            <person name="Ohtani R."/>
            <person name="Kanamori-Sato M."/>
            <person name="Honoki R."/>
            <person name="Miyazaki D."/>
            <person name="Mochizuki H."/>
            <person name="Umetsu J."/>
            <person name="Higashi K."/>
            <person name="Shibata D."/>
            <person name="Kamiya Y."/>
            <person name="Sato N."/>
            <person name="Nakamura Y."/>
            <person name="Tabata S."/>
            <person name="Ida S."/>
            <person name="Kurokawa K."/>
            <person name="Ohta H."/>
        </authorList>
    </citation>
    <scope>NUCLEOTIDE SEQUENCE [LARGE SCALE GENOMIC DNA]</scope>
    <source>
        <strain evidence="8 9">NIES-2285</strain>
    </source>
</reference>
<feature type="domain" description="Peripheral subunit-binding (PSBD)" evidence="7">
    <location>
        <begin position="222"/>
        <end position="259"/>
    </location>
</feature>
<dbReference type="PROSITE" id="PS51826">
    <property type="entry name" value="PSBD"/>
    <property type="match status" value="1"/>
</dbReference>
<dbReference type="Pfam" id="PF02817">
    <property type="entry name" value="E3_binding"/>
    <property type="match status" value="1"/>
</dbReference>
<keyword evidence="9" id="KW-1185">Reference proteome</keyword>
<evidence type="ECO:0000256" key="2">
    <source>
        <dbReference type="ARBA" id="ARBA00022823"/>
    </source>
</evidence>
<proteinExistence type="inferred from homology"/>
<dbReference type="STRING" id="105231.A0A1Y1IQ16"/>
<dbReference type="InterPro" id="IPR036625">
    <property type="entry name" value="E3-bd_dom_sf"/>
</dbReference>
<dbReference type="Proteomes" id="UP000054558">
    <property type="component" value="Unassembled WGS sequence"/>
</dbReference>
<gene>
    <name evidence="8" type="ORF">KFL_007650010</name>
</gene>
<feature type="region of interest" description="Disordered" evidence="5">
    <location>
        <begin position="153"/>
        <end position="217"/>
    </location>
</feature>
<evidence type="ECO:0000256" key="3">
    <source>
        <dbReference type="ARBA" id="ARBA00022946"/>
    </source>
</evidence>
<keyword evidence="4" id="KW-0012">Acyltransferase</keyword>
<evidence type="ECO:0000256" key="1">
    <source>
        <dbReference type="ARBA" id="ARBA00007317"/>
    </source>
</evidence>
<organism evidence="8 9">
    <name type="scientific">Klebsormidium nitens</name>
    <name type="common">Green alga</name>
    <name type="synonym">Ulothrix nitens</name>
    <dbReference type="NCBI Taxonomy" id="105231"/>
    <lineage>
        <taxon>Eukaryota</taxon>
        <taxon>Viridiplantae</taxon>
        <taxon>Streptophyta</taxon>
        <taxon>Klebsormidiophyceae</taxon>
        <taxon>Klebsormidiales</taxon>
        <taxon>Klebsormidiaceae</taxon>
        <taxon>Klebsormidium</taxon>
    </lineage>
</organism>
<dbReference type="GO" id="GO:0045254">
    <property type="term" value="C:pyruvate dehydrogenase complex"/>
    <property type="evidence" value="ECO:0007669"/>
    <property type="project" value="InterPro"/>
</dbReference>
<comment type="similarity">
    <text evidence="1 4">Belongs to the 2-oxoacid dehydrogenase family.</text>
</comment>
<dbReference type="SUPFAM" id="SSF52777">
    <property type="entry name" value="CoA-dependent acyltransferases"/>
    <property type="match status" value="1"/>
</dbReference>
<evidence type="ECO:0000313" key="8">
    <source>
        <dbReference type="EMBL" id="GAQ91321.1"/>
    </source>
</evidence>
<dbReference type="PROSITE" id="PS50968">
    <property type="entry name" value="BIOTINYL_LIPOYL"/>
    <property type="match status" value="1"/>
</dbReference>
<dbReference type="InterPro" id="IPR023213">
    <property type="entry name" value="CAT-like_dom_sf"/>
</dbReference>
<dbReference type="OrthoDB" id="537444at2759"/>
<dbReference type="AlphaFoldDB" id="A0A1Y1IQ16"/>
<dbReference type="EMBL" id="DF237714">
    <property type="protein sequence ID" value="GAQ91321.1"/>
    <property type="molecule type" value="Genomic_DNA"/>
</dbReference>
<keyword evidence="4" id="KW-0808">Transferase</keyword>
<dbReference type="FunFam" id="2.40.50.100:FF:000010">
    <property type="entry name" value="Acetyltransferase component of pyruvate dehydrogenase complex"/>
    <property type="match status" value="1"/>
</dbReference>
<evidence type="ECO:0000259" key="7">
    <source>
        <dbReference type="PROSITE" id="PS51826"/>
    </source>
</evidence>
<dbReference type="EC" id="2.3.1.-" evidence="4"/>
<evidence type="ECO:0000313" key="9">
    <source>
        <dbReference type="Proteomes" id="UP000054558"/>
    </source>
</evidence>
<dbReference type="PROSITE" id="PS00189">
    <property type="entry name" value="LIPOYL"/>
    <property type="match status" value="1"/>
</dbReference>
<evidence type="ECO:0000259" key="6">
    <source>
        <dbReference type="PROSITE" id="PS50968"/>
    </source>
</evidence>
<dbReference type="Gene3D" id="3.30.559.10">
    <property type="entry name" value="Chloramphenicol acetyltransferase-like domain"/>
    <property type="match status" value="1"/>
</dbReference>
<dbReference type="InterPro" id="IPR004167">
    <property type="entry name" value="PSBD"/>
</dbReference>
<evidence type="ECO:0000256" key="4">
    <source>
        <dbReference type="RuleBase" id="RU003423"/>
    </source>
</evidence>
<comment type="cofactor">
    <cofactor evidence="4">
        <name>(R)-lipoate</name>
        <dbReference type="ChEBI" id="CHEBI:83088"/>
    </cofactor>
</comment>
<feature type="domain" description="Lipoyl-binding" evidence="6">
    <location>
        <begin position="69"/>
        <end position="144"/>
    </location>
</feature>
<dbReference type="Pfam" id="PF00198">
    <property type="entry name" value="2-oxoacid_dh"/>
    <property type="match status" value="1"/>
</dbReference>
<dbReference type="SUPFAM" id="SSF47005">
    <property type="entry name" value="Peripheral subunit-binding domain of 2-oxo acid dehydrogenase complex"/>
    <property type="match status" value="1"/>
</dbReference>
<dbReference type="Pfam" id="PF00364">
    <property type="entry name" value="Biotin_lipoyl"/>
    <property type="match status" value="1"/>
</dbReference>
<dbReference type="PANTHER" id="PTHR23151:SF75">
    <property type="entry name" value="DIHYDROLIPOYLLYSINE-RESIDUE ACETYLTRANSFERASE COMPONENT 5 OF PYRUVATE DEHYDROGENASE COMPLEX, CHLOROPLASTIC"/>
    <property type="match status" value="1"/>
</dbReference>
<dbReference type="Gene3D" id="4.10.320.10">
    <property type="entry name" value="E3-binding domain"/>
    <property type="match status" value="1"/>
</dbReference>
<dbReference type="GO" id="GO:0004742">
    <property type="term" value="F:dihydrolipoyllysine-residue acetyltransferase activity"/>
    <property type="evidence" value="ECO:0000318"/>
    <property type="project" value="GO_Central"/>
</dbReference>
<dbReference type="CDD" id="cd06849">
    <property type="entry name" value="lipoyl_domain"/>
    <property type="match status" value="1"/>
</dbReference>
<sequence>MASVSCALPGASRALAGVSQSCPLSQNTSGSAIVPAHKSFLGQCSHLAASRAPVRSGRQSHRGTPVAKIREIFMPALSSTMTEGKIVSWLKGEGDKVSKGDSVVVVESDKADMDVETFYDGYLAALVIDEGDVAPVGAPIGLLADTEAEIEEAKEKAKGLSGGSAPAAPAPEAEAPPSPPPAPTADMAAPPPPAPAAAAAGPPPPPPPVAAPAAPASSGRIVATPYAKKLAKKYKIELTRVTGTGNYGRITADDVEKAVNGPSAPAAAPAAPAAPAYAAASPAPAAPAKAAPAPAASPVAGTTVPFTGMQNAVANNMNASLAVPTFRVGYTITTDALDALYKQIKSKGVTMTALLAKATALALAKHPVVNSCTKDGKSFTYNSSINISCAVSIDGGLITPVLQNADKVDIYTLSRTWGELVGKARSKSLSPAEYNTGTFTLSNLGMFGVDRFDAILPPGQGAIMAVGASQPTVVATADGMFGVKKQMQVNVTADHRIIYGADLAAFLKDLAAIIENPKDLVL</sequence>
<dbReference type="SUPFAM" id="SSF51230">
    <property type="entry name" value="Single hybrid motif"/>
    <property type="match status" value="1"/>
</dbReference>
<dbReference type="InterPro" id="IPR000089">
    <property type="entry name" value="Biotin_lipoyl"/>
</dbReference>
<name>A0A1Y1IQ16_KLENI</name>
<dbReference type="Gene3D" id="2.40.50.100">
    <property type="match status" value="1"/>
</dbReference>
<keyword evidence="3" id="KW-0809">Transit peptide</keyword>
<dbReference type="InterPro" id="IPR003016">
    <property type="entry name" value="2-oxoA_DH_lipoyl-BS"/>
</dbReference>
<keyword evidence="2 4" id="KW-0450">Lipoyl</keyword>
<dbReference type="InterPro" id="IPR045257">
    <property type="entry name" value="E2/Pdx1"/>
</dbReference>
<feature type="compositionally biased region" description="Pro residues" evidence="5">
    <location>
        <begin position="174"/>
        <end position="210"/>
    </location>
</feature>
<accession>A0A1Y1IQ16</accession>
<dbReference type="PANTHER" id="PTHR23151">
    <property type="entry name" value="DIHYDROLIPOAMIDE ACETYL/SUCCINYL-TRANSFERASE-RELATED"/>
    <property type="match status" value="1"/>
</dbReference>
<dbReference type="GO" id="GO:0006086">
    <property type="term" value="P:pyruvate decarboxylation to acetyl-CoA"/>
    <property type="evidence" value="ECO:0007669"/>
    <property type="project" value="InterPro"/>
</dbReference>